<dbReference type="InterPro" id="IPR013538">
    <property type="entry name" value="ASHA1/2-like_C"/>
</dbReference>
<evidence type="ECO:0000313" key="4">
    <source>
        <dbReference type="Proteomes" id="UP000632740"/>
    </source>
</evidence>
<dbReference type="EMBL" id="BONK01000013">
    <property type="protein sequence ID" value="GIG22728.1"/>
    <property type="molecule type" value="Genomic_DNA"/>
</dbReference>
<evidence type="ECO:0000313" key="3">
    <source>
        <dbReference type="EMBL" id="GIG22728.1"/>
    </source>
</evidence>
<comment type="similarity">
    <text evidence="1">Belongs to the AHA1 family.</text>
</comment>
<dbReference type="Proteomes" id="UP000632740">
    <property type="component" value="Unassembled WGS sequence"/>
</dbReference>
<dbReference type="Gene3D" id="3.30.530.20">
    <property type="match status" value="1"/>
</dbReference>
<dbReference type="InterPro" id="IPR023393">
    <property type="entry name" value="START-like_dom_sf"/>
</dbReference>
<comment type="caution">
    <text evidence="3">The sequence shown here is derived from an EMBL/GenBank/DDBJ whole genome shotgun (WGS) entry which is preliminary data.</text>
</comment>
<dbReference type="Pfam" id="PF08327">
    <property type="entry name" value="AHSA1"/>
    <property type="match status" value="1"/>
</dbReference>
<sequence>MTSTPQPPAVADAETFTVTRTVHVAAPVDRVWQALTHEEHMTRWFGARASLPEVHVGAEGHIGFEGYGDFVIRVEEVDEHRVFAYTWGAHPGDPEPLADGTSTLVRFTLAPEDDGTRLTVTETGFGSLTSRDPRTALEDNRQGWTSELDELVAYLEQDVVRSA</sequence>
<accession>A0A919P3U4</accession>
<protein>
    <recommendedName>
        <fullName evidence="2">Activator of Hsp90 ATPase homologue 1/2-like C-terminal domain-containing protein</fullName>
    </recommendedName>
</protein>
<dbReference type="AlphaFoldDB" id="A0A919P3U4"/>
<keyword evidence="4" id="KW-1185">Reference proteome</keyword>
<dbReference type="SUPFAM" id="SSF55961">
    <property type="entry name" value="Bet v1-like"/>
    <property type="match status" value="1"/>
</dbReference>
<gene>
    <name evidence="3" type="ORF">Cch01nite_34520</name>
</gene>
<reference evidence="3" key="1">
    <citation type="submission" date="2021-01" db="EMBL/GenBank/DDBJ databases">
        <title>Whole genome shotgun sequence of Cellulomonas chitinilytica NBRC 110799.</title>
        <authorList>
            <person name="Komaki H."/>
            <person name="Tamura T."/>
        </authorList>
    </citation>
    <scope>NUCLEOTIDE SEQUENCE</scope>
    <source>
        <strain evidence="3">NBRC 110799</strain>
    </source>
</reference>
<dbReference type="RefSeq" id="WP_203757747.1">
    <property type="nucleotide sequence ID" value="NZ_BONK01000013.1"/>
</dbReference>
<organism evidence="3 4">
    <name type="scientific">Cellulomonas chitinilytica</name>
    <dbReference type="NCBI Taxonomy" id="398759"/>
    <lineage>
        <taxon>Bacteria</taxon>
        <taxon>Bacillati</taxon>
        <taxon>Actinomycetota</taxon>
        <taxon>Actinomycetes</taxon>
        <taxon>Micrococcales</taxon>
        <taxon>Cellulomonadaceae</taxon>
        <taxon>Cellulomonas</taxon>
    </lineage>
</organism>
<evidence type="ECO:0000256" key="1">
    <source>
        <dbReference type="ARBA" id="ARBA00006817"/>
    </source>
</evidence>
<dbReference type="CDD" id="cd08898">
    <property type="entry name" value="SRPBCC_CalC_Aha1-like_5"/>
    <property type="match status" value="1"/>
</dbReference>
<name>A0A919P3U4_9CELL</name>
<feature type="domain" description="Activator of Hsp90 ATPase homologue 1/2-like C-terminal" evidence="2">
    <location>
        <begin position="26"/>
        <end position="156"/>
    </location>
</feature>
<proteinExistence type="inferred from homology"/>
<evidence type="ECO:0000259" key="2">
    <source>
        <dbReference type="Pfam" id="PF08327"/>
    </source>
</evidence>